<evidence type="ECO:0000313" key="2">
    <source>
        <dbReference type="EMBL" id="ACI18229.1"/>
    </source>
</evidence>
<reference evidence="3" key="1">
    <citation type="submission" date="2008-08" db="EMBL/GenBank/DDBJ databases">
        <title>The complete genome sequence of Coprothermobacter proteolyticus strain ATCC 5245 / DSM 5265 / BT.</title>
        <authorList>
            <person name="Dodson R.J."/>
            <person name="Durkin A.S."/>
            <person name="Wu M."/>
            <person name="Eisen J."/>
            <person name="Sutton G."/>
        </authorList>
    </citation>
    <scope>NUCLEOTIDE SEQUENCE [LARGE SCALE GENOMIC DNA]</scope>
    <source>
        <strain evidence="3">ATCC 35245 / DSM 5265 / OCM 4 / BT</strain>
    </source>
</reference>
<dbReference type="Proteomes" id="UP000001732">
    <property type="component" value="Chromosome"/>
</dbReference>
<dbReference type="KEGG" id="cpo:COPRO5265_1496"/>
<gene>
    <name evidence="2" type="ordered locus">COPRO5265_1496</name>
</gene>
<proteinExistence type="predicted"/>
<reference evidence="2 3" key="2">
    <citation type="journal article" date="2014" name="Genome Announc.">
        <title>Complete Genome Sequence of Coprothermobacter proteolyticus DSM 5265.</title>
        <authorList>
            <person name="Alexiev A."/>
            <person name="Coil D.A."/>
            <person name="Badger J.H."/>
            <person name="Enticknap J."/>
            <person name="Ward N."/>
            <person name="Robb F.T."/>
            <person name="Eisen J.A."/>
        </authorList>
    </citation>
    <scope>NUCLEOTIDE SEQUENCE [LARGE SCALE GENOMIC DNA]</scope>
    <source>
        <strain evidence="3">ATCC 35245 / DSM 5265 / OCM 4 / BT</strain>
    </source>
</reference>
<accession>B5Y674</accession>
<dbReference type="NCBIfam" id="NF002805">
    <property type="entry name" value="PRK02947.1"/>
    <property type="match status" value="1"/>
</dbReference>
<dbReference type="RefSeq" id="WP_012544879.1">
    <property type="nucleotide sequence ID" value="NC_011295.1"/>
</dbReference>
<name>B5Y674_COPPD</name>
<dbReference type="PANTHER" id="PTHR30390:SF7">
    <property type="entry name" value="PHOSPHOHEPTOSE ISOMERASE"/>
    <property type="match status" value="1"/>
</dbReference>
<dbReference type="InterPro" id="IPR035472">
    <property type="entry name" value="RpiR-like_SIS"/>
</dbReference>
<evidence type="ECO:0000313" key="3">
    <source>
        <dbReference type="Proteomes" id="UP000001732"/>
    </source>
</evidence>
<dbReference type="SUPFAM" id="SSF53697">
    <property type="entry name" value="SIS domain"/>
    <property type="match status" value="1"/>
</dbReference>
<dbReference type="AlphaFoldDB" id="B5Y674"/>
<dbReference type="GO" id="GO:0097367">
    <property type="term" value="F:carbohydrate derivative binding"/>
    <property type="evidence" value="ECO:0007669"/>
    <property type="project" value="InterPro"/>
</dbReference>
<dbReference type="STRING" id="309798.COPRO5265_1496"/>
<dbReference type="eggNOG" id="COG4821">
    <property type="taxonomic scope" value="Bacteria"/>
</dbReference>
<sequence>MERDPLNDYLNVVSNILTQISSTQRENLLKASDILAACTRNDGIIHTFGVGHSHLVAEDVFWRGATLANIHAILEPSLTGHQEITKSEYLEKVEGIGRIVVDYHRIAPPDVLIVISNSGNNAVPIEVAKACQERDVNVIAITSTQYSDYLRSLHSSGKKLKDYATVTIDNCCPIGDAALTFEALPMGVGALSTIAGSFIMHSLVVQTVKNLLDGGFTPDVYFNGSLMANKQEVDEYNQSVIEKYLTKIRNL</sequence>
<dbReference type="InterPro" id="IPR046348">
    <property type="entry name" value="SIS_dom_sf"/>
</dbReference>
<dbReference type="EMBL" id="CP001145">
    <property type="protein sequence ID" value="ACI18229.1"/>
    <property type="molecule type" value="Genomic_DNA"/>
</dbReference>
<dbReference type="Pfam" id="PF13580">
    <property type="entry name" value="SIS_2"/>
    <property type="match status" value="1"/>
</dbReference>
<dbReference type="PROSITE" id="PS51464">
    <property type="entry name" value="SIS"/>
    <property type="match status" value="1"/>
</dbReference>
<evidence type="ECO:0000259" key="1">
    <source>
        <dbReference type="PROSITE" id="PS51464"/>
    </source>
</evidence>
<keyword evidence="3" id="KW-1185">Reference proteome</keyword>
<dbReference type="InterPro" id="IPR001347">
    <property type="entry name" value="SIS_dom"/>
</dbReference>
<feature type="domain" description="SIS" evidence="1">
    <location>
        <begin position="35"/>
        <end position="209"/>
    </location>
</feature>
<dbReference type="Gene3D" id="3.40.50.10490">
    <property type="entry name" value="Glucose-6-phosphate isomerase like protein, domain 1"/>
    <property type="match status" value="1"/>
</dbReference>
<dbReference type="CDD" id="cd05013">
    <property type="entry name" value="SIS_RpiR"/>
    <property type="match status" value="1"/>
</dbReference>
<dbReference type="GO" id="GO:1901135">
    <property type="term" value="P:carbohydrate derivative metabolic process"/>
    <property type="evidence" value="ECO:0007669"/>
    <property type="project" value="InterPro"/>
</dbReference>
<dbReference type="OrthoDB" id="9805185at2"/>
<protein>
    <recommendedName>
        <fullName evidence="1">SIS domain-containing protein</fullName>
    </recommendedName>
</protein>
<dbReference type="InterPro" id="IPR050099">
    <property type="entry name" value="SIS_GmhA/DiaA_subfam"/>
</dbReference>
<organism evidence="2 3">
    <name type="scientific">Coprothermobacter proteolyticus (strain ATCC 35245 / DSM 5265 / OCM 4 / BT)</name>
    <dbReference type="NCBI Taxonomy" id="309798"/>
    <lineage>
        <taxon>Bacteria</taxon>
        <taxon>Pseudomonadati</taxon>
        <taxon>Coprothermobacterota</taxon>
        <taxon>Coprothermobacteria</taxon>
        <taxon>Coprothermobacterales</taxon>
        <taxon>Coprothermobacteraceae</taxon>
        <taxon>Coprothermobacter</taxon>
    </lineage>
</organism>
<dbReference type="HOGENOM" id="CLU_089975_0_0_9"/>
<dbReference type="PANTHER" id="PTHR30390">
    <property type="entry name" value="SEDOHEPTULOSE 7-PHOSPHATE ISOMERASE / DNAA INITIATOR-ASSOCIATING FACTOR FOR REPLICATION INITIATION"/>
    <property type="match status" value="1"/>
</dbReference>